<dbReference type="Gene3D" id="3.30.2320.30">
    <property type="entry name" value="ATP synthase, E subunit, C-terminal"/>
    <property type="match status" value="1"/>
</dbReference>
<reference evidence="2 4" key="2">
    <citation type="submission" date="2018-06" db="EMBL/GenBank/DDBJ databases">
        <authorList>
            <consortium name="Pathogen Informatics"/>
            <person name="Doyle S."/>
        </authorList>
    </citation>
    <scope>NUCLEOTIDE SEQUENCE [LARGE SCALE GENOMIC DNA]</scope>
    <source>
        <strain evidence="2 4">NCTC9810</strain>
    </source>
</reference>
<evidence type="ECO:0000313" key="1">
    <source>
        <dbReference type="EMBL" id="PKZ16837.1"/>
    </source>
</evidence>
<dbReference type="InterPro" id="IPR038495">
    <property type="entry name" value="ATPase_E_C"/>
</dbReference>
<evidence type="ECO:0000313" key="4">
    <source>
        <dbReference type="Proteomes" id="UP000255124"/>
    </source>
</evidence>
<evidence type="ECO:0000313" key="2">
    <source>
        <dbReference type="EMBL" id="SUU92149.1"/>
    </source>
</evidence>
<organism evidence="1 3">
    <name type="scientific">Anaerococcus octavius</name>
    <dbReference type="NCBI Taxonomy" id="54007"/>
    <lineage>
        <taxon>Bacteria</taxon>
        <taxon>Bacillati</taxon>
        <taxon>Bacillota</taxon>
        <taxon>Tissierellia</taxon>
        <taxon>Tissierellales</taxon>
        <taxon>Peptoniphilaceae</taxon>
        <taxon>Anaerococcus</taxon>
    </lineage>
</organism>
<accession>A0A2I1M9S8</accession>
<dbReference type="Proteomes" id="UP000255124">
    <property type="component" value="Unassembled WGS sequence"/>
</dbReference>
<sequence>MLDINQKLRTFRTMVWDEEKAKSEKELYNSTNINSEQIDEKKSSLEKDLKATLDNRKSFATIRGNEKVSKLEEEQKTNFYAHKEQLLNDLVSEIKKRLAEYTKTDEYKKKLPEEIKKTIGEINENVDDFEVLVKEEDKNLIDYPNIGTLDDKYIGGFILKVKDGSYQYNQTYLKKIEEKQYDIGKTLYNLFESESLNESNN</sequence>
<protein>
    <submittedName>
        <fullName evidence="1">ATPase</fullName>
    </submittedName>
</protein>
<name>A0A2I1M9S8_9FIRM</name>
<evidence type="ECO:0000313" key="3">
    <source>
        <dbReference type="Proteomes" id="UP000234335"/>
    </source>
</evidence>
<dbReference type="EMBL" id="PKGS01000002">
    <property type="protein sequence ID" value="PKZ16837.1"/>
    <property type="molecule type" value="Genomic_DNA"/>
</dbReference>
<dbReference type="AlphaFoldDB" id="A0A2I1M9S8"/>
<reference evidence="1 3" key="1">
    <citation type="submission" date="2017-12" db="EMBL/GenBank/DDBJ databases">
        <title>Phylogenetic diversity of female urinary microbiome.</title>
        <authorList>
            <person name="Thomas-White K."/>
            <person name="Wolfe A.J."/>
        </authorList>
    </citation>
    <scope>NUCLEOTIDE SEQUENCE [LARGE SCALE GENOMIC DNA]</scope>
    <source>
        <strain evidence="1 3">UMB0119</strain>
    </source>
</reference>
<dbReference type="EMBL" id="UFTA01000002">
    <property type="protein sequence ID" value="SUU92149.1"/>
    <property type="molecule type" value="Genomic_DNA"/>
</dbReference>
<proteinExistence type="predicted"/>
<keyword evidence="3" id="KW-1185">Reference proteome</keyword>
<dbReference type="Proteomes" id="UP000234335">
    <property type="component" value="Unassembled WGS sequence"/>
</dbReference>
<dbReference type="OrthoDB" id="1692967at2"/>
<dbReference type="RefSeq" id="WP_101539936.1">
    <property type="nucleotide sequence ID" value="NZ_CALTZC010000002.1"/>
</dbReference>
<dbReference type="SUPFAM" id="SSF160527">
    <property type="entry name" value="V-type ATPase subunit E-like"/>
    <property type="match status" value="1"/>
</dbReference>
<gene>
    <name evidence="1" type="ORF">CYJ34_03365</name>
    <name evidence="2" type="ORF">NCTC9810_00470</name>
</gene>